<protein>
    <recommendedName>
        <fullName evidence="4">OmpA family protein</fullName>
    </recommendedName>
</protein>
<evidence type="ECO:0000313" key="3">
    <source>
        <dbReference type="Proteomes" id="UP001465331"/>
    </source>
</evidence>
<proteinExistence type="predicted"/>
<organism evidence="2 3">
    <name type="scientific">Sinimarinibacterium thermocellulolyticum</name>
    <dbReference type="NCBI Taxonomy" id="3170016"/>
    <lineage>
        <taxon>Bacteria</taxon>
        <taxon>Pseudomonadati</taxon>
        <taxon>Pseudomonadota</taxon>
        <taxon>Gammaproteobacteria</taxon>
        <taxon>Nevskiales</taxon>
        <taxon>Nevskiaceae</taxon>
        <taxon>Sinimarinibacterium</taxon>
    </lineage>
</organism>
<feature type="region of interest" description="Disordered" evidence="1">
    <location>
        <begin position="22"/>
        <end position="68"/>
    </location>
</feature>
<reference evidence="2 3" key="1">
    <citation type="submission" date="2024-06" db="EMBL/GenBank/DDBJ databases">
        <authorList>
            <person name="Li Z."/>
            <person name="Jiang Y."/>
        </authorList>
    </citation>
    <scope>NUCLEOTIDE SEQUENCE [LARGE SCALE GENOMIC DNA]</scope>
    <source>
        <strain evidence="2 3">HSW-8</strain>
    </source>
</reference>
<comment type="caution">
    <text evidence="2">The sequence shown here is derived from an EMBL/GenBank/DDBJ whole genome shotgun (WGS) entry which is preliminary data.</text>
</comment>
<sequence>MPRASVNLRAVNTVTRRPRRASVVDDECSGSTERARPGIGCAEYPSRAASNGSESGRAKNRRVEIVVQ</sequence>
<evidence type="ECO:0008006" key="4">
    <source>
        <dbReference type="Google" id="ProtNLM"/>
    </source>
</evidence>
<accession>A0ABV2ADA9</accession>
<dbReference type="EMBL" id="JBEPIJ010000024">
    <property type="protein sequence ID" value="MES0875220.1"/>
    <property type="molecule type" value="Genomic_DNA"/>
</dbReference>
<gene>
    <name evidence="2" type="ORF">ABSH63_14555</name>
</gene>
<evidence type="ECO:0000313" key="2">
    <source>
        <dbReference type="EMBL" id="MES0875220.1"/>
    </source>
</evidence>
<name>A0ABV2ADA9_9GAMM</name>
<evidence type="ECO:0000256" key="1">
    <source>
        <dbReference type="SAM" id="MobiDB-lite"/>
    </source>
</evidence>
<dbReference type="RefSeq" id="WP_352890659.1">
    <property type="nucleotide sequence ID" value="NZ_JBEPIJ010000024.1"/>
</dbReference>
<dbReference type="Proteomes" id="UP001465331">
    <property type="component" value="Unassembled WGS sequence"/>
</dbReference>
<keyword evidence="3" id="KW-1185">Reference proteome</keyword>